<keyword evidence="2" id="KW-1185">Reference proteome</keyword>
<reference evidence="1" key="1">
    <citation type="journal article" date="2010" name="Science">
        <title>Plasticity of animal genome architecture unmasked by rapid evolution of a pelagic tunicate.</title>
        <authorList>
            <person name="Denoeud F."/>
            <person name="Henriet S."/>
            <person name="Mungpakdee S."/>
            <person name="Aury J.M."/>
            <person name="Da Silva C."/>
            <person name="Brinkmann H."/>
            <person name="Mikhaleva J."/>
            <person name="Olsen L.C."/>
            <person name="Jubin C."/>
            <person name="Canestro C."/>
            <person name="Bouquet J.M."/>
            <person name="Danks G."/>
            <person name="Poulain J."/>
            <person name="Campsteijn C."/>
            <person name="Adamski M."/>
            <person name="Cross I."/>
            <person name="Yadetie F."/>
            <person name="Muffato M."/>
            <person name="Louis A."/>
            <person name="Butcher S."/>
            <person name="Tsagkogeorga G."/>
            <person name="Konrad A."/>
            <person name="Singh S."/>
            <person name="Jensen M.F."/>
            <person name="Cong E.H."/>
            <person name="Eikeseth-Otteraa H."/>
            <person name="Noel B."/>
            <person name="Anthouard V."/>
            <person name="Porcel B.M."/>
            <person name="Kachouri-Lafond R."/>
            <person name="Nishino A."/>
            <person name="Ugolini M."/>
            <person name="Chourrout P."/>
            <person name="Nishida H."/>
            <person name="Aasland R."/>
            <person name="Huzurbazar S."/>
            <person name="Westhof E."/>
            <person name="Delsuc F."/>
            <person name="Lehrach H."/>
            <person name="Reinhardt R."/>
            <person name="Weissenbach J."/>
            <person name="Roy S.W."/>
            <person name="Artiguenave F."/>
            <person name="Postlethwait J.H."/>
            <person name="Manak J.R."/>
            <person name="Thompson E.M."/>
            <person name="Jaillon O."/>
            <person name="Du Pasquier L."/>
            <person name="Boudinot P."/>
            <person name="Liberles D.A."/>
            <person name="Volff J.N."/>
            <person name="Philippe H."/>
            <person name="Lenhard B."/>
            <person name="Roest Crollius H."/>
            <person name="Wincker P."/>
            <person name="Chourrout D."/>
        </authorList>
    </citation>
    <scope>NUCLEOTIDE SEQUENCE [LARGE SCALE GENOMIC DNA]</scope>
</reference>
<gene>
    <name evidence="1" type="ORF">GSOID_T00002151001</name>
</gene>
<dbReference type="AlphaFoldDB" id="E4X4S9"/>
<dbReference type="Proteomes" id="UP000001307">
    <property type="component" value="Unassembled WGS sequence"/>
</dbReference>
<dbReference type="InParanoid" id="E4X4S9"/>
<sequence length="53" mass="5971">MSRSRSDLKYFNLYNFFCNQSGEEVNEVLGLVRDVGAEVAADDALPGWTEKEV</sequence>
<evidence type="ECO:0000313" key="2">
    <source>
        <dbReference type="Proteomes" id="UP000001307"/>
    </source>
</evidence>
<protein>
    <submittedName>
        <fullName evidence="1">Uncharacterized protein</fullName>
    </submittedName>
</protein>
<evidence type="ECO:0000313" key="1">
    <source>
        <dbReference type="EMBL" id="CBY18297.1"/>
    </source>
</evidence>
<dbReference type="EMBL" id="FN653025">
    <property type="protein sequence ID" value="CBY18297.1"/>
    <property type="molecule type" value="Genomic_DNA"/>
</dbReference>
<organism evidence="1">
    <name type="scientific">Oikopleura dioica</name>
    <name type="common">Tunicate</name>
    <dbReference type="NCBI Taxonomy" id="34765"/>
    <lineage>
        <taxon>Eukaryota</taxon>
        <taxon>Metazoa</taxon>
        <taxon>Chordata</taxon>
        <taxon>Tunicata</taxon>
        <taxon>Appendicularia</taxon>
        <taxon>Copelata</taxon>
        <taxon>Oikopleuridae</taxon>
        <taxon>Oikopleura</taxon>
    </lineage>
</organism>
<accession>E4X4S9</accession>
<proteinExistence type="predicted"/>
<name>E4X4S9_OIKDI</name>